<evidence type="ECO:0000313" key="1">
    <source>
        <dbReference type="EMBL" id="TJZ91731.1"/>
    </source>
</evidence>
<reference evidence="1 2" key="1">
    <citation type="submission" date="2019-04" db="EMBL/GenBank/DDBJ databases">
        <authorList>
            <person name="Li J."/>
        </authorList>
    </citation>
    <scope>NUCLEOTIDE SEQUENCE [LARGE SCALE GENOMIC DNA]</scope>
    <source>
        <strain evidence="1 2">KCTC 42687</strain>
    </source>
</reference>
<comment type="caution">
    <text evidence="1">The sequence shown here is derived from an EMBL/GenBank/DDBJ whole genome shotgun (WGS) entry which is preliminary data.</text>
</comment>
<sequence>MANRSLTTPFGVTEPASRHFTHTPISRAFSGLLAGLAAHVEAERDISAADGRDPSFAASLCEAEAARAGVLALIDRVRCAAVMRPEDRPLRHMALICYLLMQAGTNAEFCEARQVLDQAPGLFACPGHGAVAWRCRQMLRSMRMRVGEMASLPCHVDPHEIEPEMAAVNQPVPA</sequence>
<organism evidence="1 2">
    <name type="scientific">Paracoccus gahaiensis</name>
    <dbReference type="NCBI Taxonomy" id="1706839"/>
    <lineage>
        <taxon>Bacteria</taxon>
        <taxon>Pseudomonadati</taxon>
        <taxon>Pseudomonadota</taxon>
        <taxon>Alphaproteobacteria</taxon>
        <taxon>Rhodobacterales</taxon>
        <taxon>Paracoccaceae</taxon>
        <taxon>Paracoccus</taxon>
    </lineage>
</organism>
<dbReference type="EMBL" id="SUNI01000007">
    <property type="protein sequence ID" value="TJZ91731.1"/>
    <property type="molecule type" value="Genomic_DNA"/>
</dbReference>
<proteinExistence type="predicted"/>
<dbReference type="RefSeq" id="WP_136885903.1">
    <property type="nucleotide sequence ID" value="NZ_SUNI01000007.1"/>
</dbReference>
<gene>
    <name evidence="1" type="ORF">FA743_09620</name>
</gene>
<dbReference type="Proteomes" id="UP000309747">
    <property type="component" value="Unassembled WGS sequence"/>
</dbReference>
<accession>A0A4U0R984</accession>
<name>A0A4U0R984_9RHOB</name>
<evidence type="ECO:0000313" key="2">
    <source>
        <dbReference type="Proteomes" id="UP000309747"/>
    </source>
</evidence>
<keyword evidence="2" id="KW-1185">Reference proteome</keyword>
<dbReference type="OrthoDB" id="7865488at2"/>
<protein>
    <submittedName>
        <fullName evidence="1">Uncharacterized protein</fullName>
    </submittedName>
</protein>
<dbReference type="AlphaFoldDB" id="A0A4U0R984"/>